<comment type="caution">
    <text evidence="2">The sequence shown here is derived from an EMBL/GenBank/DDBJ whole genome shotgun (WGS) entry which is preliminary data.</text>
</comment>
<dbReference type="AlphaFoldDB" id="A0A852YAM8"/>
<dbReference type="Proteomes" id="UP000553888">
    <property type="component" value="Unassembled WGS sequence"/>
</dbReference>
<dbReference type="InterPro" id="IPR006059">
    <property type="entry name" value="SBP"/>
</dbReference>
<sequence length="476" mass="50217">MKPVTPSSARRRALAALGVVGAAALVLSGCSAGGSSAKTTITVMGPNQWTSDTSTFGDAWDDLIAAFEKDNPDIEVKTNVLPISSWAATSATQLTAGTAPELIFNQTTHKPSQVVDLDKELAKPNPYSDSGDPWIDDFDSTYFGDAQKNAVGHHEWIPFNLVSVGIYVNEDVLAQNKIDVDDLSSFDGLIDACTTLRKKGIEPIATDNGPTAMGWSSQALASMLFPEIAAEINVFDTAGDPGTADYVTFKSLAKATIDGTLDLTKTPEQAELLELLKKLFDACATDNWSGVQPQGNFSGGSSFPAGKAAMSWGTVFAAAGLDDAKFEWTSIPFPTVSTRDSKYVTGEPAKFGTVAGGTSYMIPSYIKGDKRAAAIKFLQYVSSPKITDWLESTGGIPAVKGVKAPSTISALTSKDWSSTPLIAGLTMAPATPTGGATVEGYLLGTRTLAEVVADQQQNNELWAAEQIEQNGWSDLG</sequence>
<keyword evidence="2" id="KW-0762">Sugar transport</keyword>
<dbReference type="PANTHER" id="PTHR43649">
    <property type="entry name" value="ARABINOSE-BINDING PROTEIN-RELATED"/>
    <property type="match status" value="1"/>
</dbReference>
<evidence type="ECO:0000313" key="2">
    <source>
        <dbReference type="EMBL" id="NYG98410.1"/>
    </source>
</evidence>
<organism evidence="2 3">
    <name type="scientific">Schumannella luteola</name>
    <dbReference type="NCBI Taxonomy" id="472059"/>
    <lineage>
        <taxon>Bacteria</taxon>
        <taxon>Bacillati</taxon>
        <taxon>Actinomycetota</taxon>
        <taxon>Actinomycetes</taxon>
        <taxon>Micrococcales</taxon>
        <taxon>Microbacteriaceae</taxon>
        <taxon>Schumannella</taxon>
    </lineage>
</organism>
<dbReference type="SUPFAM" id="SSF53850">
    <property type="entry name" value="Periplasmic binding protein-like II"/>
    <property type="match status" value="1"/>
</dbReference>
<evidence type="ECO:0000313" key="3">
    <source>
        <dbReference type="Proteomes" id="UP000553888"/>
    </source>
</evidence>
<dbReference type="PROSITE" id="PS51257">
    <property type="entry name" value="PROKAR_LIPOPROTEIN"/>
    <property type="match status" value="1"/>
</dbReference>
<protein>
    <submittedName>
        <fullName evidence="2">Multiple sugar transport system substrate-binding protein</fullName>
    </submittedName>
</protein>
<reference evidence="2 3" key="1">
    <citation type="submission" date="2020-07" db="EMBL/GenBank/DDBJ databases">
        <title>Sequencing the genomes of 1000 actinobacteria strains.</title>
        <authorList>
            <person name="Klenk H.-P."/>
        </authorList>
    </citation>
    <scope>NUCLEOTIDE SEQUENCE [LARGE SCALE GENOMIC DNA]</scope>
    <source>
        <strain evidence="2 3">DSM 23141</strain>
    </source>
</reference>
<dbReference type="InterPro" id="IPR050490">
    <property type="entry name" value="Bact_solute-bd_prot1"/>
</dbReference>
<gene>
    <name evidence="2" type="ORF">BJ979_001036</name>
</gene>
<feature type="signal peptide" evidence="1">
    <location>
        <begin position="1"/>
        <end position="37"/>
    </location>
</feature>
<feature type="chain" id="PRO_5032867936" evidence="1">
    <location>
        <begin position="38"/>
        <end position="476"/>
    </location>
</feature>
<keyword evidence="3" id="KW-1185">Reference proteome</keyword>
<dbReference type="Gene3D" id="3.40.190.10">
    <property type="entry name" value="Periplasmic binding protein-like II"/>
    <property type="match status" value="1"/>
</dbReference>
<keyword evidence="2" id="KW-0813">Transport</keyword>
<dbReference type="EMBL" id="JACBZY010000001">
    <property type="protein sequence ID" value="NYG98410.1"/>
    <property type="molecule type" value="Genomic_DNA"/>
</dbReference>
<keyword evidence="1" id="KW-0732">Signal</keyword>
<proteinExistence type="predicted"/>
<evidence type="ECO:0000256" key="1">
    <source>
        <dbReference type="SAM" id="SignalP"/>
    </source>
</evidence>
<accession>A0A852YAM8</accession>
<dbReference type="PROSITE" id="PS51318">
    <property type="entry name" value="TAT"/>
    <property type="match status" value="1"/>
</dbReference>
<dbReference type="InterPro" id="IPR006311">
    <property type="entry name" value="TAT_signal"/>
</dbReference>
<name>A0A852YAM8_9MICO</name>
<dbReference type="PANTHER" id="PTHR43649:SF12">
    <property type="entry name" value="DIACETYLCHITOBIOSE BINDING PROTEIN DASA"/>
    <property type="match status" value="1"/>
</dbReference>
<dbReference type="Pfam" id="PF01547">
    <property type="entry name" value="SBP_bac_1"/>
    <property type="match status" value="1"/>
</dbReference>
<dbReference type="RefSeq" id="WP_179565832.1">
    <property type="nucleotide sequence ID" value="NZ_JACBZY010000001.1"/>
</dbReference>